<dbReference type="InterPro" id="IPR001387">
    <property type="entry name" value="Cro/C1-type_HTH"/>
</dbReference>
<dbReference type="PROSITE" id="PS50943">
    <property type="entry name" value="HTH_CROC1"/>
    <property type="match status" value="1"/>
</dbReference>
<dbReference type="Pfam" id="PF19054">
    <property type="entry name" value="DUF5753"/>
    <property type="match status" value="1"/>
</dbReference>
<evidence type="ECO:0000313" key="3">
    <source>
        <dbReference type="Proteomes" id="UP001183610"/>
    </source>
</evidence>
<reference evidence="3" key="1">
    <citation type="submission" date="2023-07" db="EMBL/GenBank/DDBJ databases">
        <title>30 novel species of actinomycetes from the DSMZ collection.</title>
        <authorList>
            <person name="Nouioui I."/>
        </authorList>
    </citation>
    <scope>NUCLEOTIDE SEQUENCE [LARGE SCALE GENOMIC DNA]</scope>
    <source>
        <strain evidence="3">DSM 41979</strain>
    </source>
</reference>
<proteinExistence type="predicted"/>
<evidence type="ECO:0000313" key="2">
    <source>
        <dbReference type="EMBL" id="MDT0410414.1"/>
    </source>
</evidence>
<keyword evidence="3" id="KW-1185">Reference proteome</keyword>
<sequence length="278" mass="31251">MMVNRKLLDPTSSGAAAYGAYLRRLRDERGWSQEHLGDLLGCSGGHVSAVETGRRDPTQQFSARCDHVFGTGDVFVRRAAKLRNRPLLEGFPEYVEHERRAVEIRWYELGVVIGLLQTPDYARAFEADAVRRGAATPEQAEERVKLLLERQRLLDRAPEPPFAFMVLDEGCLHIRMGSAKVMREQFDYLLDFAERPNSVLQVAPFATGARRSFRFPIAILTMPDRSLVSYAESSHRGHLDRVTASVAPRLAAYHQLMRDALPPADTVAMIHALRKGLA</sequence>
<evidence type="ECO:0000259" key="1">
    <source>
        <dbReference type="PROSITE" id="PS50943"/>
    </source>
</evidence>
<feature type="domain" description="HTH cro/C1-type" evidence="1">
    <location>
        <begin position="22"/>
        <end position="75"/>
    </location>
</feature>
<dbReference type="InterPro" id="IPR010982">
    <property type="entry name" value="Lambda_DNA-bd_dom_sf"/>
</dbReference>
<dbReference type="SMART" id="SM00530">
    <property type="entry name" value="HTH_XRE"/>
    <property type="match status" value="1"/>
</dbReference>
<dbReference type="RefSeq" id="WP_009065687.1">
    <property type="nucleotide sequence ID" value="NZ_JAVRET010000031.1"/>
</dbReference>
<dbReference type="Proteomes" id="UP001183610">
    <property type="component" value="Unassembled WGS sequence"/>
</dbReference>
<name>A0ABU2R4T2_9ACTN</name>
<dbReference type="CDD" id="cd00093">
    <property type="entry name" value="HTH_XRE"/>
    <property type="match status" value="1"/>
</dbReference>
<accession>A0ABU2R4T2</accession>
<gene>
    <name evidence="2" type="ORF">RM698_15270</name>
</gene>
<organism evidence="2 3">
    <name type="scientific">Streptomyces evansiae</name>
    <dbReference type="NCBI Taxonomy" id="3075535"/>
    <lineage>
        <taxon>Bacteria</taxon>
        <taxon>Bacillati</taxon>
        <taxon>Actinomycetota</taxon>
        <taxon>Actinomycetes</taxon>
        <taxon>Kitasatosporales</taxon>
        <taxon>Streptomycetaceae</taxon>
        <taxon>Streptomyces</taxon>
    </lineage>
</organism>
<dbReference type="SUPFAM" id="SSF47413">
    <property type="entry name" value="lambda repressor-like DNA-binding domains"/>
    <property type="match status" value="1"/>
</dbReference>
<comment type="caution">
    <text evidence="2">The sequence shown here is derived from an EMBL/GenBank/DDBJ whole genome shotgun (WGS) entry which is preliminary data.</text>
</comment>
<protein>
    <submittedName>
        <fullName evidence="2">Helix-turn-helix transcriptional regulator</fullName>
    </submittedName>
</protein>
<dbReference type="EMBL" id="JAVRET010000031">
    <property type="protein sequence ID" value="MDT0410414.1"/>
    <property type="molecule type" value="Genomic_DNA"/>
</dbReference>
<dbReference type="InterPro" id="IPR043917">
    <property type="entry name" value="DUF5753"/>
</dbReference>
<dbReference type="Pfam" id="PF13560">
    <property type="entry name" value="HTH_31"/>
    <property type="match status" value="1"/>
</dbReference>
<dbReference type="Gene3D" id="1.10.260.40">
    <property type="entry name" value="lambda repressor-like DNA-binding domains"/>
    <property type="match status" value="1"/>
</dbReference>